<organism evidence="1 2">
    <name type="scientific">Apiospora rasikravindrae</name>
    <dbReference type="NCBI Taxonomy" id="990691"/>
    <lineage>
        <taxon>Eukaryota</taxon>
        <taxon>Fungi</taxon>
        <taxon>Dikarya</taxon>
        <taxon>Ascomycota</taxon>
        <taxon>Pezizomycotina</taxon>
        <taxon>Sordariomycetes</taxon>
        <taxon>Xylariomycetidae</taxon>
        <taxon>Amphisphaeriales</taxon>
        <taxon>Apiosporaceae</taxon>
        <taxon>Apiospora</taxon>
    </lineage>
</organism>
<dbReference type="EMBL" id="JAQQWK010000009">
    <property type="protein sequence ID" value="KAK8035316.1"/>
    <property type="molecule type" value="Genomic_DNA"/>
</dbReference>
<name>A0ABR1SN61_9PEZI</name>
<reference evidence="1 2" key="1">
    <citation type="submission" date="2023-01" db="EMBL/GenBank/DDBJ databases">
        <title>Analysis of 21 Apiospora genomes using comparative genomics revels a genus with tremendous synthesis potential of carbohydrate active enzymes and secondary metabolites.</title>
        <authorList>
            <person name="Sorensen T."/>
        </authorList>
    </citation>
    <scope>NUCLEOTIDE SEQUENCE [LARGE SCALE GENOMIC DNA]</scope>
    <source>
        <strain evidence="1 2">CBS 33761</strain>
    </source>
</reference>
<dbReference type="Proteomes" id="UP001444661">
    <property type="component" value="Unassembled WGS sequence"/>
</dbReference>
<sequence>MTSFGNPYDRQTVLLFGTPRRMTPFAVGDQGTALLIPVGSGPTPRLSAEASAVTERAGDVTGARRELESLIVGLSQSYVYRRPLLPGWLLFFFFHPPSTTGLPAASRPRLLFLPLLPLLVATKLWSAYRDHDPFLVQSFPYLHFSEALS</sequence>
<accession>A0ABR1SN61</accession>
<comment type="caution">
    <text evidence="1">The sequence shown here is derived from an EMBL/GenBank/DDBJ whole genome shotgun (WGS) entry which is preliminary data.</text>
</comment>
<evidence type="ECO:0000313" key="2">
    <source>
        <dbReference type="Proteomes" id="UP001444661"/>
    </source>
</evidence>
<proteinExistence type="predicted"/>
<evidence type="ECO:0000313" key="1">
    <source>
        <dbReference type="EMBL" id="KAK8035316.1"/>
    </source>
</evidence>
<gene>
    <name evidence="1" type="ORF">PG993_010311</name>
</gene>
<protein>
    <submittedName>
        <fullName evidence="1">Uncharacterized protein</fullName>
    </submittedName>
</protein>
<keyword evidence="2" id="KW-1185">Reference proteome</keyword>